<evidence type="ECO:0000313" key="2">
    <source>
        <dbReference type="Proteomes" id="UP001345963"/>
    </source>
</evidence>
<protein>
    <submittedName>
        <fullName evidence="1">Uncharacterized protein</fullName>
    </submittedName>
</protein>
<organism evidence="1 2">
    <name type="scientific">Ataeniobius toweri</name>
    <dbReference type="NCBI Taxonomy" id="208326"/>
    <lineage>
        <taxon>Eukaryota</taxon>
        <taxon>Metazoa</taxon>
        <taxon>Chordata</taxon>
        <taxon>Craniata</taxon>
        <taxon>Vertebrata</taxon>
        <taxon>Euteleostomi</taxon>
        <taxon>Actinopterygii</taxon>
        <taxon>Neopterygii</taxon>
        <taxon>Teleostei</taxon>
        <taxon>Neoteleostei</taxon>
        <taxon>Acanthomorphata</taxon>
        <taxon>Ovalentaria</taxon>
        <taxon>Atherinomorphae</taxon>
        <taxon>Cyprinodontiformes</taxon>
        <taxon>Goodeidae</taxon>
        <taxon>Ataeniobius</taxon>
    </lineage>
</organism>
<accession>A0ABU7B5L9</accession>
<dbReference type="Proteomes" id="UP001345963">
    <property type="component" value="Unassembled WGS sequence"/>
</dbReference>
<reference evidence="1 2" key="1">
    <citation type="submission" date="2021-07" db="EMBL/GenBank/DDBJ databases">
        <authorList>
            <person name="Palmer J.M."/>
        </authorList>
    </citation>
    <scope>NUCLEOTIDE SEQUENCE [LARGE SCALE GENOMIC DNA]</scope>
    <source>
        <strain evidence="1 2">AT_MEX2019</strain>
        <tissue evidence="1">Muscle</tissue>
    </source>
</reference>
<keyword evidence="2" id="KW-1185">Reference proteome</keyword>
<comment type="caution">
    <text evidence="1">The sequence shown here is derived from an EMBL/GenBank/DDBJ whole genome shotgun (WGS) entry which is preliminary data.</text>
</comment>
<evidence type="ECO:0000313" key="1">
    <source>
        <dbReference type="EMBL" id="MED6245558.1"/>
    </source>
</evidence>
<sequence>MCVVYVQQSLGKRQGTHWVGHQSISDQHRNTQDKQPCTHTLTPGTNLQWIINLTYTFLDCRSREHANLMQKNPRVAMQPKTFFLQGNSSLTVPLCIQGNSYFYSQNI</sequence>
<name>A0ABU7B5L9_9TELE</name>
<dbReference type="EMBL" id="JAHUTI010040851">
    <property type="protein sequence ID" value="MED6245558.1"/>
    <property type="molecule type" value="Genomic_DNA"/>
</dbReference>
<proteinExistence type="predicted"/>
<gene>
    <name evidence="1" type="ORF">ATANTOWER_004711</name>
</gene>